<organism evidence="3 4">
    <name type="scientific">Bursaphelenchus xylophilus</name>
    <name type="common">Pinewood nematode worm</name>
    <name type="synonym">Aphelenchoides xylophilus</name>
    <dbReference type="NCBI Taxonomy" id="6326"/>
    <lineage>
        <taxon>Eukaryota</taxon>
        <taxon>Metazoa</taxon>
        <taxon>Ecdysozoa</taxon>
        <taxon>Nematoda</taxon>
        <taxon>Chromadorea</taxon>
        <taxon>Rhabditida</taxon>
        <taxon>Tylenchina</taxon>
        <taxon>Tylenchomorpha</taxon>
        <taxon>Aphelenchoidea</taxon>
        <taxon>Aphelenchoididae</taxon>
        <taxon>Bursaphelenchus</taxon>
    </lineage>
</organism>
<feature type="region of interest" description="Disordered" evidence="1">
    <location>
        <begin position="53"/>
        <end position="102"/>
    </location>
</feature>
<accession>A0A1I7SS08</accession>
<dbReference type="AlphaFoldDB" id="A0A1I7SS08"/>
<dbReference type="WBParaSite" id="BXY_1582500.1">
    <property type="protein sequence ID" value="BXY_1582500.1"/>
    <property type="gene ID" value="BXY_1582500"/>
</dbReference>
<evidence type="ECO:0000313" key="4">
    <source>
        <dbReference type="WBParaSite" id="BXY_1582500.1"/>
    </source>
</evidence>
<sequence>MCSIFPNALYLLFLANLVVLKNVQISDDKDKEAKKTVTVKQRLPRLRSRLLAPALSGSGSEPGARAGAGNFEVGSSSEPGARARLPSGQKSKNFVISLKQSA</sequence>
<feature type="signal peptide" evidence="2">
    <location>
        <begin position="1"/>
        <end position="20"/>
    </location>
</feature>
<evidence type="ECO:0000256" key="1">
    <source>
        <dbReference type="SAM" id="MobiDB-lite"/>
    </source>
</evidence>
<proteinExistence type="predicted"/>
<evidence type="ECO:0000313" key="3">
    <source>
        <dbReference type="Proteomes" id="UP000095284"/>
    </source>
</evidence>
<keyword evidence="2" id="KW-0732">Signal</keyword>
<name>A0A1I7SS08_BURXY</name>
<reference evidence="4" key="1">
    <citation type="submission" date="2016-11" db="UniProtKB">
        <authorList>
            <consortium name="WormBaseParasite"/>
        </authorList>
    </citation>
    <scope>IDENTIFICATION</scope>
</reference>
<dbReference type="Proteomes" id="UP000095284">
    <property type="component" value="Unplaced"/>
</dbReference>
<evidence type="ECO:0000256" key="2">
    <source>
        <dbReference type="SAM" id="SignalP"/>
    </source>
</evidence>
<feature type="compositionally biased region" description="Polar residues" evidence="1">
    <location>
        <begin position="88"/>
        <end position="102"/>
    </location>
</feature>
<protein>
    <submittedName>
        <fullName evidence="4">Secreted protein</fullName>
    </submittedName>
</protein>
<feature type="chain" id="PRO_5009306508" evidence="2">
    <location>
        <begin position="21"/>
        <end position="102"/>
    </location>
</feature>